<evidence type="ECO:0000313" key="3">
    <source>
        <dbReference type="Proteomes" id="UP000515237"/>
    </source>
</evidence>
<proteinExistence type="predicted"/>
<dbReference type="KEGG" id="aswu:HUW51_22060"/>
<accession>A0A7G7GDN6</accession>
<gene>
    <name evidence="2" type="ORF">HUW51_22060</name>
</gene>
<dbReference type="AlphaFoldDB" id="A0A7G7GDN6"/>
<organism evidence="2 3">
    <name type="scientific">Adhaeribacter swui</name>
    <dbReference type="NCBI Taxonomy" id="2086471"/>
    <lineage>
        <taxon>Bacteria</taxon>
        <taxon>Pseudomonadati</taxon>
        <taxon>Bacteroidota</taxon>
        <taxon>Cytophagia</taxon>
        <taxon>Cytophagales</taxon>
        <taxon>Hymenobacteraceae</taxon>
        <taxon>Adhaeribacter</taxon>
    </lineage>
</organism>
<reference evidence="2 3" key="1">
    <citation type="journal article" date="2018" name="Int. J. Syst. Evol. Microbiol.">
        <title>Adhaeribacter swui sp. nov., isolated from wet mud.</title>
        <authorList>
            <person name="Kim D.U."/>
            <person name="Kim K.W."/>
            <person name="Kang M.S."/>
            <person name="Kim J.Y."/>
            <person name="Jang J.H."/>
            <person name="Kim M.K."/>
        </authorList>
    </citation>
    <scope>NUCLEOTIDE SEQUENCE [LARGE SCALE GENOMIC DNA]</scope>
    <source>
        <strain evidence="2 3">KCTC 52873</strain>
    </source>
</reference>
<dbReference type="RefSeq" id="WP_185271761.1">
    <property type="nucleotide sequence ID" value="NZ_CP055156.1"/>
</dbReference>
<evidence type="ECO:0000256" key="1">
    <source>
        <dbReference type="SAM" id="Phobius"/>
    </source>
</evidence>
<keyword evidence="3" id="KW-1185">Reference proteome</keyword>
<keyword evidence="1" id="KW-0812">Transmembrane</keyword>
<dbReference type="EMBL" id="CP055156">
    <property type="protein sequence ID" value="QNF35270.1"/>
    <property type="molecule type" value="Genomic_DNA"/>
</dbReference>
<keyword evidence="1" id="KW-1133">Transmembrane helix</keyword>
<sequence length="170" mass="18999">MLAQQVLSALFKPASRAYPFDSEKENFNFAYGMYKTTPKYNYPVFRQFTIVVVLLWAFALVFNQAPAAFPVIPAASKTLHQANFSLSPKNATLVVAAKIAKRRNALDAILPFPHFCVKLPLATFKLAAPGHFFIFQQFYRLLSKALLLVGAPAENVITRIFSDFVQPNAP</sequence>
<dbReference type="Proteomes" id="UP000515237">
    <property type="component" value="Chromosome"/>
</dbReference>
<feature type="transmembrane region" description="Helical" evidence="1">
    <location>
        <begin position="40"/>
        <end position="62"/>
    </location>
</feature>
<evidence type="ECO:0000313" key="2">
    <source>
        <dbReference type="EMBL" id="QNF35270.1"/>
    </source>
</evidence>
<protein>
    <submittedName>
        <fullName evidence="2">Uncharacterized protein</fullName>
    </submittedName>
</protein>
<keyword evidence="1" id="KW-0472">Membrane</keyword>
<name>A0A7G7GDN6_9BACT</name>